<dbReference type="Proteomes" id="UP001159042">
    <property type="component" value="Unassembled WGS sequence"/>
</dbReference>
<sequence length="95" mass="10703">AKEKLVLLYQLLELSNLMIITIFAVFNMFEYKSFIIGGLFLICVILWNGLYCMIGYYSELSEYNSVKSGAIEITCNPHINPLMGLPEKAIDSTAV</sequence>
<gene>
    <name evidence="2" type="ORF">NQ315_003894</name>
</gene>
<evidence type="ECO:0000313" key="2">
    <source>
        <dbReference type="EMBL" id="KAJ8919310.1"/>
    </source>
</evidence>
<evidence type="ECO:0000313" key="3">
    <source>
        <dbReference type="Proteomes" id="UP001159042"/>
    </source>
</evidence>
<keyword evidence="1" id="KW-0812">Transmembrane</keyword>
<feature type="non-terminal residue" evidence="2">
    <location>
        <position position="1"/>
    </location>
</feature>
<name>A0AAV8VZT8_9CUCU</name>
<feature type="transmembrane region" description="Helical" evidence="1">
    <location>
        <begin position="7"/>
        <end position="29"/>
    </location>
</feature>
<reference evidence="2 3" key="1">
    <citation type="journal article" date="2023" name="Insect Mol. Biol.">
        <title>Genome sequencing provides insights into the evolution of gene families encoding plant cell wall-degrading enzymes in longhorned beetles.</title>
        <authorList>
            <person name="Shin N.R."/>
            <person name="Okamura Y."/>
            <person name="Kirsch R."/>
            <person name="Pauchet Y."/>
        </authorList>
    </citation>
    <scope>NUCLEOTIDE SEQUENCE [LARGE SCALE GENOMIC DNA]</scope>
    <source>
        <strain evidence="2">EAD_L_NR</strain>
    </source>
</reference>
<proteinExistence type="predicted"/>
<dbReference type="EMBL" id="JANEYG010000019">
    <property type="protein sequence ID" value="KAJ8919310.1"/>
    <property type="molecule type" value="Genomic_DNA"/>
</dbReference>
<organism evidence="2 3">
    <name type="scientific">Exocentrus adspersus</name>
    <dbReference type="NCBI Taxonomy" id="1586481"/>
    <lineage>
        <taxon>Eukaryota</taxon>
        <taxon>Metazoa</taxon>
        <taxon>Ecdysozoa</taxon>
        <taxon>Arthropoda</taxon>
        <taxon>Hexapoda</taxon>
        <taxon>Insecta</taxon>
        <taxon>Pterygota</taxon>
        <taxon>Neoptera</taxon>
        <taxon>Endopterygota</taxon>
        <taxon>Coleoptera</taxon>
        <taxon>Polyphaga</taxon>
        <taxon>Cucujiformia</taxon>
        <taxon>Chrysomeloidea</taxon>
        <taxon>Cerambycidae</taxon>
        <taxon>Lamiinae</taxon>
        <taxon>Acanthocinini</taxon>
        <taxon>Exocentrus</taxon>
    </lineage>
</organism>
<feature type="transmembrane region" description="Helical" evidence="1">
    <location>
        <begin position="35"/>
        <end position="57"/>
    </location>
</feature>
<dbReference type="AlphaFoldDB" id="A0AAV8VZT8"/>
<keyword evidence="1" id="KW-0472">Membrane</keyword>
<evidence type="ECO:0000256" key="1">
    <source>
        <dbReference type="SAM" id="Phobius"/>
    </source>
</evidence>
<comment type="caution">
    <text evidence="2">The sequence shown here is derived from an EMBL/GenBank/DDBJ whole genome shotgun (WGS) entry which is preliminary data.</text>
</comment>
<accession>A0AAV8VZT8</accession>
<keyword evidence="1" id="KW-1133">Transmembrane helix</keyword>
<protein>
    <submittedName>
        <fullName evidence="2">Uncharacterized protein</fullName>
    </submittedName>
</protein>
<keyword evidence="3" id="KW-1185">Reference proteome</keyword>